<dbReference type="Proteomes" id="UP000006038">
    <property type="component" value="Chromosome 8"/>
</dbReference>
<reference evidence="1" key="2">
    <citation type="submission" date="2013-04" db="UniProtKB">
        <authorList>
            <consortium name="EnsemblPlants"/>
        </authorList>
    </citation>
    <scope>IDENTIFICATION</scope>
</reference>
<organism evidence="1">
    <name type="scientific">Oryza brachyantha</name>
    <name type="common">malo sina</name>
    <dbReference type="NCBI Taxonomy" id="4533"/>
    <lineage>
        <taxon>Eukaryota</taxon>
        <taxon>Viridiplantae</taxon>
        <taxon>Streptophyta</taxon>
        <taxon>Embryophyta</taxon>
        <taxon>Tracheophyta</taxon>
        <taxon>Spermatophyta</taxon>
        <taxon>Magnoliopsida</taxon>
        <taxon>Liliopsida</taxon>
        <taxon>Poales</taxon>
        <taxon>Poaceae</taxon>
        <taxon>BOP clade</taxon>
        <taxon>Oryzoideae</taxon>
        <taxon>Oryzeae</taxon>
        <taxon>Oryzinae</taxon>
        <taxon>Oryza</taxon>
    </lineage>
</organism>
<sequence length="150" mass="15465">MLEDNFGQPCREQVAHSVSAHKPAAFELVMATTACSFGTYASSCRCSREVCEAVEGETAFLPQSPTQCQTEAARHGRHALPGGAGAGGEEAAPFGQARAALLDAGGEGNREEQAALLDPGHPSQVWSLGPLPASCLAAGFSLLCQLLLAL</sequence>
<dbReference type="HOGENOM" id="CLU_1743342_0_0_1"/>
<reference evidence="1" key="1">
    <citation type="journal article" date="2013" name="Nat. Commun.">
        <title>Whole-genome sequencing of Oryza brachyantha reveals mechanisms underlying Oryza genome evolution.</title>
        <authorList>
            <person name="Chen J."/>
            <person name="Huang Q."/>
            <person name="Gao D."/>
            <person name="Wang J."/>
            <person name="Lang Y."/>
            <person name="Liu T."/>
            <person name="Li B."/>
            <person name="Bai Z."/>
            <person name="Luis Goicoechea J."/>
            <person name="Liang C."/>
            <person name="Chen C."/>
            <person name="Zhang W."/>
            <person name="Sun S."/>
            <person name="Liao Y."/>
            <person name="Zhang X."/>
            <person name="Yang L."/>
            <person name="Song C."/>
            <person name="Wang M."/>
            <person name="Shi J."/>
            <person name="Liu G."/>
            <person name="Liu J."/>
            <person name="Zhou H."/>
            <person name="Zhou W."/>
            <person name="Yu Q."/>
            <person name="An N."/>
            <person name="Chen Y."/>
            <person name="Cai Q."/>
            <person name="Wang B."/>
            <person name="Liu B."/>
            <person name="Min J."/>
            <person name="Huang Y."/>
            <person name="Wu H."/>
            <person name="Li Z."/>
            <person name="Zhang Y."/>
            <person name="Yin Y."/>
            <person name="Song W."/>
            <person name="Jiang J."/>
            <person name="Jackson S.A."/>
            <person name="Wing R.A."/>
            <person name="Wang J."/>
            <person name="Chen M."/>
        </authorList>
    </citation>
    <scope>NUCLEOTIDE SEQUENCE [LARGE SCALE GENOMIC DNA]</scope>
    <source>
        <strain evidence="1">cv. IRGC 101232</strain>
    </source>
</reference>
<dbReference type="Gramene" id="OB08G18340.1">
    <property type="protein sequence ID" value="OB08G18340.1"/>
    <property type="gene ID" value="OB08G18340"/>
</dbReference>
<protein>
    <submittedName>
        <fullName evidence="1">Uncharacterized protein</fullName>
    </submittedName>
</protein>
<dbReference type="AlphaFoldDB" id="J3MRV5"/>
<proteinExistence type="predicted"/>
<keyword evidence="2" id="KW-1185">Reference proteome</keyword>
<name>J3MRV5_ORYBR</name>
<evidence type="ECO:0000313" key="1">
    <source>
        <dbReference type="EnsemblPlants" id="OB08G18340.1"/>
    </source>
</evidence>
<accession>J3MRV5</accession>
<evidence type="ECO:0000313" key="2">
    <source>
        <dbReference type="Proteomes" id="UP000006038"/>
    </source>
</evidence>
<dbReference type="EnsemblPlants" id="OB08G18340.1">
    <property type="protein sequence ID" value="OB08G18340.1"/>
    <property type="gene ID" value="OB08G18340"/>
</dbReference>